<feature type="transmembrane region" description="Helical" evidence="6">
    <location>
        <begin position="38"/>
        <end position="63"/>
    </location>
</feature>
<proteinExistence type="predicted"/>
<evidence type="ECO:0000256" key="5">
    <source>
        <dbReference type="ARBA" id="ARBA00023136"/>
    </source>
</evidence>
<comment type="subcellular location">
    <subcellularLocation>
        <location evidence="1">Cell membrane</location>
        <topology evidence="1">Multi-pass membrane protein</topology>
    </subcellularLocation>
</comment>
<dbReference type="RefSeq" id="WP_209663016.1">
    <property type="nucleotide sequence ID" value="NZ_JAGGMS010000001.1"/>
</dbReference>
<feature type="transmembrane region" description="Helical" evidence="6">
    <location>
        <begin position="188"/>
        <end position="212"/>
    </location>
</feature>
<dbReference type="PANTHER" id="PTHR35007">
    <property type="entry name" value="INTEGRAL MEMBRANE PROTEIN-RELATED"/>
    <property type="match status" value="1"/>
</dbReference>
<evidence type="ECO:0000256" key="4">
    <source>
        <dbReference type="ARBA" id="ARBA00022989"/>
    </source>
</evidence>
<sequence length="219" mass="22335">MTAVAVALLAGAVALWPGRTRVPHEAERRRYPRLLPELAAVAFASVLAGVWGMTVAVAVVLIARFAAGRPRAPSAADARRLATCWDLLAAALRAGLPVPVAIRAVAPGAPAEVAATLRSTAELLALGADPAEAWKSASTCADTAELARAARRTAKSGAALAGVAEVMAERVRAAMADRTEARAQRAGVLVTGPLGLCFLPAFLCLGLLPLLAGLAGQLL</sequence>
<dbReference type="InterPro" id="IPR018076">
    <property type="entry name" value="T2SS_GspF_dom"/>
</dbReference>
<dbReference type="PANTHER" id="PTHR35007:SF3">
    <property type="entry name" value="POSSIBLE CONSERVED ALANINE RICH MEMBRANE PROTEIN"/>
    <property type="match status" value="1"/>
</dbReference>
<keyword evidence="9" id="KW-1185">Reference proteome</keyword>
<name>A0ABS4PKY5_9PSEU</name>
<protein>
    <submittedName>
        <fullName evidence="8">Flp pilus assembly protein TadB</fullName>
    </submittedName>
</protein>
<evidence type="ECO:0000313" key="8">
    <source>
        <dbReference type="EMBL" id="MBP2179276.1"/>
    </source>
</evidence>
<evidence type="ECO:0000256" key="6">
    <source>
        <dbReference type="SAM" id="Phobius"/>
    </source>
</evidence>
<evidence type="ECO:0000256" key="1">
    <source>
        <dbReference type="ARBA" id="ARBA00004651"/>
    </source>
</evidence>
<evidence type="ECO:0000256" key="2">
    <source>
        <dbReference type="ARBA" id="ARBA00022475"/>
    </source>
</evidence>
<evidence type="ECO:0000313" key="9">
    <source>
        <dbReference type="Proteomes" id="UP000741013"/>
    </source>
</evidence>
<organism evidence="8 9">
    <name type="scientific">Amycolatopsis magusensis</name>
    <dbReference type="NCBI Taxonomy" id="882444"/>
    <lineage>
        <taxon>Bacteria</taxon>
        <taxon>Bacillati</taxon>
        <taxon>Actinomycetota</taxon>
        <taxon>Actinomycetes</taxon>
        <taxon>Pseudonocardiales</taxon>
        <taxon>Pseudonocardiaceae</taxon>
        <taxon>Amycolatopsis</taxon>
    </lineage>
</organism>
<dbReference type="Proteomes" id="UP000741013">
    <property type="component" value="Unassembled WGS sequence"/>
</dbReference>
<gene>
    <name evidence="8" type="ORF">JOM49_000802</name>
</gene>
<feature type="domain" description="Type II secretion system protein GspF" evidence="7">
    <location>
        <begin position="86"/>
        <end position="205"/>
    </location>
</feature>
<evidence type="ECO:0000256" key="3">
    <source>
        <dbReference type="ARBA" id="ARBA00022692"/>
    </source>
</evidence>
<keyword evidence="4 6" id="KW-1133">Transmembrane helix</keyword>
<dbReference type="Pfam" id="PF00482">
    <property type="entry name" value="T2SSF"/>
    <property type="match status" value="1"/>
</dbReference>
<dbReference type="EMBL" id="JAGGMS010000001">
    <property type="protein sequence ID" value="MBP2179276.1"/>
    <property type="molecule type" value="Genomic_DNA"/>
</dbReference>
<comment type="caution">
    <text evidence="8">The sequence shown here is derived from an EMBL/GenBank/DDBJ whole genome shotgun (WGS) entry which is preliminary data.</text>
</comment>
<keyword evidence="2" id="KW-1003">Cell membrane</keyword>
<accession>A0ABS4PKY5</accession>
<keyword evidence="3 6" id="KW-0812">Transmembrane</keyword>
<reference evidence="8 9" key="1">
    <citation type="submission" date="2021-03" db="EMBL/GenBank/DDBJ databases">
        <title>Sequencing the genomes of 1000 actinobacteria strains.</title>
        <authorList>
            <person name="Klenk H.-P."/>
        </authorList>
    </citation>
    <scope>NUCLEOTIDE SEQUENCE [LARGE SCALE GENOMIC DNA]</scope>
    <source>
        <strain evidence="8 9">DSM 45510</strain>
    </source>
</reference>
<evidence type="ECO:0000259" key="7">
    <source>
        <dbReference type="Pfam" id="PF00482"/>
    </source>
</evidence>
<keyword evidence="5 6" id="KW-0472">Membrane</keyword>